<dbReference type="PROSITE" id="PS00608">
    <property type="entry name" value="GLYCOSYL_HYDROL_F2_2"/>
    <property type="match status" value="1"/>
</dbReference>
<dbReference type="InterPro" id="IPR036156">
    <property type="entry name" value="Beta-gal/glucu_dom_sf"/>
</dbReference>
<dbReference type="Proteomes" id="UP000823636">
    <property type="component" value="Unassembled WGS sequence"/>
</dbReference>
<dbReference type="InterPro" id="IPR011013">
    <property type="entry name" value="Gal_mutarotase_sf_dom"/>
</dbReference>
<evidence type="ECO:0000313" key="13">
    <source>
        <dbReference type="Proteomes" id="UP000823636"/>
    </source>
</evidence>
<proteinExistence type="inferred from homology"/>
<dbReference type="InterPro" id="IPR008979">
    <property type="entry name" value="Galactose-bd-like_sf"/>
</dbReference>
<evidence type="ECO:0000256" key="1">
    <source>
        <dbReference type="ARBA" id="ARBA00001412"/>
    </source>
</evidence>
<evidence type="ECO:0000256" key="7">
    <source>
        <dbReference type="ARBA" id="ARBA00022837"/>
    </source>
</evidence>
<evidence type="ECO:0000256" key="9">
    <source>
        <dbReference type="ARBA" id="ARBA00032230"/>
    </source>
</evidence>
<dbReference type="InterPro" id="IPR006103">
    <property type="entry name" value="Glyco_hydro_2_cat"/>
</dbReference>
<dbReference type="InterPro" id="IPR004199">
    <property type="entry name" value="B-gal_small/dom_5"/>
</dbReference>
<evidence type="ECO:0000313" key="12">
    <source>
        <dbReference type="EMBL" id="MBO8437536.1"/>
    </source>
</evidence>
<dbReference type="Gene3D" id="3.20.20.80">
    <property type="entry name" value="Glycosidases"/>
    <property type="match status" value="1"/>
</dbReference>
<dbReference type="EMBL" id="JADIMW010000013">
    <property type="protein sequence ID" value="MBO8437536.1"/>
    <property type="molecule type" value="Genomic_DNA"/>
</dbReference>
<dbReference type="InterPro" id="IPR013783">
    <property type="entry name" value="Ig-like_fold"/>
</dbReference>
<dbReference type="InterPro" id="IPR023232">
    <property type="entry name" value="Glyco_hydro_2_AS"/>
</dbReference>
<dbReference type="PANTHER" id="PTHR46323:SF2">
    <property type="entry name" value="BETA-GALACTOSIDASE"/>
    <property type="match status" value="1"/>
</dbReference>
<comment type="subunit">
    <text evidence="4">Monomer.</text>
</comment>
<dbReference type="PROSITE" id="PS00719">
    <property type="entry name" value="GLYCOSYL_HYDROL_F2_1"/>
    <property type="match status" value="1"/>
</dbReference>
<reference evidence="12" key="1">
    <citation type="submission" date="2020-10" db="EMBL/GenBank/DDBJ databases">
        <authorList>
            <person name="Gilroy R."/>
        </authorList>
    </citation>
    <scope>NUCLEOTIDE SEQUENCE</scope>
    <source>
        <strain evidence="12">G3-4614</strain>
    </source>
</reference>
<dbReference type="EC" id="3.2.1.23" evidence="5 10"/>
<dbReference type="PANTHER" id="PTHR46323">
    <property type="entry name" value="BETA-GALACTOSIDASE"/>
    <property type="match status" value="1"/>
</dbReference>
<dbReference type="SMART" id="SM01038">
    <property type="entry name" value="Bgal_small_N"/>
    <property type="match status" value="1"/>
</dbReference>
<dbReference type="InterPro" id="IPR014718">
    <property type="entry name" value="GH-type_carb-bd"/>
</dbReference>
<dbReference type="Gene3D" id="2.70.98.10">
    <property type="match status" value="1"/>
</dbReference>
<dbReference type="AlphaFoldDB" id="A0A9D9E3J9"/>
<comment type="caution">
    <text evidence="12">The sequence shown here is derived from an EMBL/GenBank/DDBJ whole genome shotgun (WGS) entry which is preliminary data.</text>
</comment>
<dbReference type="InterPro" id="IPR050347">
    <property type="entry name" value="Bact_Beta-galactosidase"/>
</dbReference>
<keyword evidence="8 10" id="KW-0326">Glycosidase</keyword>
<evidence type="ECO:0000259" key="11">
    <source>
        <dbReference type="SMART" id="SM01038"/>
    </source>
</evidence>
<dbReference type="GO" id="GO:0005990">
    <property type="term" value="P:lactose catabolic process"/>
    <property type="evidence" value="ECO:0007669"/>
    <property type="project" value="TreeGrafter"/>
</dbReference>
<dbReference type="SUPFAM" id="SSF74650">
    <property type="entry name" value="Galactose mutarotase-like"/>
    <property type="match status" value="1"/>
</dbReference>
<dbReference type="Pfam" id="PF02929">
    <property type="entry name" value="Bgal_small_N"/>
    <property type="match status" value="1"/>
</dbReference>
<dbReference type="Gene3D" id="2.60.120.260">
    <property type="entry name" value="Galactose-binding domain-like"/>
    <property type="match status" value="1"/>
</dbReference>
<name>A0A9D9E3J9_9BACT</name>
<evidence type="ECO:0000256" key="5">
    <source>
        <dbReference type="ARBA" id="ARBA00012756"/>
    </source>
</evidence>
<dbReference type="InterPro" id="IPR032312">
    <property type="entry name" value="LacZ_4"/>
</dbReference>
<dbReference type="InterPro" id="IPR006101">
    <property type="entry name" value="Glyco_hydro_2"/>
</dbReference>
<sequence>MEKSGHEFKKNIIKISIAAFCAVLWSLHPFELAAAANDWENPAVFAINKEAGHATYIPYEDTASLYADKERFECPWVDTQSSLYMSLNGKWNFKLVDTPAERPLDFMTKGYDFSSWDTIPVPSNWEMQGYDTPIYCNVEYPHDNTPPYIKRRPGYDGYAENPVGSYHRTVNVPADWNGKNIFIHFGGIYSAAYVWVNGVQVGYTQGSNNDHEFDITAYVKPGTENSIDVQVFRWSDGSYLECQDMFRMSGIYRDVYLFAVPQTFIRDHYITSKLNAPEYTSGEISIDAWINNRGKEPSVSVAEVFVTDNNGTPICTFEPRSVEVAPGAEQKITFSAQVQDIMLWTAEHPNLYNVVFRLATPEGQPQEAFVTKYGFRDIKLSGGKFYLNGRPVIFKGVNRHDTHPLLGRAVDVKSMLKDVLMMKRSNVNTIRTSHYPNQDKMYAMFDYYGLFVVCEADLECHANQTLSSNPEWREAFVDRGERMVLRDRNHPSIMMWSMGNESGGGENFEAELAAIRALDPRPVHYEQGWQYSDFTSNMYPSLDELSKLDTTTNETAFFPAKVNADGTEQPKEYKPHFVCEYAHAMGNAIGNLKEYVELFENSNRIIGGCIWDWADQSIYDPKLLKTTGEKRLTTGYDYPGPHQGNFCCNGIVTSERDVTPKLDQVSKVYQYVEFSNYDPATHTLTIKNKYHDTNLNDFYIMWSITIDGEEMPIDIKRRRIFLPDCMPGDSVKIDIPYNSELVAMSGPEYFLNIEMWSKRMKPWGVKSPSASEQLLIKSGTERTIVDETYIVSKISCKDDNDKIVIKGEAMEVIFDKATASMVSLKYGDTRNLFSDGKGFVFDSYRYIENDKYEGTDSIVYGDISYKVLPGKKSVEVTTTAKSEGKCDYKIVYTIYSNGLITMDVKFNPLASGLRRMGLSCKLLKGMRNVIYYARGPWENYTDRKVGTYFGVYDDTVEGMEEKYMKPQSMGNREGLRYLMLLDGDGRGLRIDVDGRASFSALRFTDQELAKLQHVWELPDNRRDDIVLHIDYMQRGLGNASCGPDTLEKYQVPSEGEYGYRLLIRPQWGMPK</sequence>
<dbReference type="SUPFAM" id="SSF49785">
    <property type="entry name" value="Galactose-binding domain-like"/>
    <property type="match status" value="1"/>
</dbReference>
<dbReference type="InterPro" id="IPR006104">
    <property type="entry name" value="Glyco_hydro_2_N"/>
</dbReference>
<reference evidence="12" key="2">
    <citation type="journal article" date="2021" name="PeerJ">
        <title>Extensive microbial diversity within the chicken gut microbiome revealed by metagenomics and culture.</title>
        <authorList>
            <person name="Gilroy R."/>
            <person name="Ravi A."/>
            <person name="Getino M."/>
            <person name="Pursley I."/>
            <person name="Horton D.L."/>
            <person name="Alikhan N.F."/>
            <person name="Baker D."/>
            <person name="Gharbi K."/>
            <person name="Hall N."/>
            <person name="Watson M."/>
            <person name="Adriaenssens E.M."/>
            <person name="Foster-Nyarko E."/>
            <person name="Jarju S."/>
            <person name="Secka A."/>
            <person name="Antonio M."/>
            <person name="Oren A."/>
            <person name="Chaudhuri R.R."/>
            <person name="La Ragione R."/>
            <person name="Hildebrand F."/>
            <person name="Pallen M.J."/>
        </authorList>
    </citation>
    <scope>NUCLEOTIDE SEQUENCE</scope>
    <source>
        <strain evidence="12">G3-4614</strain>
    </source>
</reference>
<evidence type="ECO:0000256" key="6">
    <source>
        <dbReference type="ARBA" id="ARBA00022801"/>
    </source>
</evidence>
<comment type="cofactor">
    <cofactor evidence="2">
        <name>Ca(2+)</name>
        <dbReference type="ChEBI" id="CHEBI:29108"/>
    </cofactor>
</comment>
<evidence type="ECO:0000256" key="3">
    <source>
        <dbReference type="ARBA" id="ARBA00007401"/>
    </source>
</evidence>
<evidence type="ECO:0000256" key="8">
    <source>
        <dbReference type="ARBA" id="ARBA00023295"/>
    </source>
</evidence>
<dbReference type="Pfam" id="PF02836">
    <property type="entry name" value="Glyco_hydro_2_C"/>
    <property type="match status" value="1"/>
</dbReference>
<dbReference type="Pfam" id="PF16353">
    <property type="entry name" value="LacZ_4"/>
    <property type="match status" value="1"/>
</dbReference>
<evidence type="ECO:0000256" key="4">
    <source>
        <dbReference type="ARBA" id="ARBA00011245"/>
    </source>
</evidence>
<comment type="catalytic activity">
    <reaction evidence="1 10">
        <text>Hydrolysis of terminal non-reducing beta-D-galactose residues in beta-D-galactosides.</text>
        <dbReference type="EC" id="3.2.1.23"/>
    </reaction>
</comment>
<dbReference type="SUPFAM" id="SSF49303">
    <property type="entry name" value="beta-Galactosidase/glucuronidase domain"/>
    <property type="match status" value="2"/>
</dbReference>
<dbReference type="InterPro" id="IPR006102">
    <property type="entry name" value="Ig-like_GH2"/>
</dbReference>
<evidence type="ECO:0000256" key="10">
    <source>
        <dbReference type="RuleBase" id="RU361154"/>
    </source>
</evidence>
<dbReference type="Pfam" id="PF00703">
    <property type="entry name" value="Glyco_hydro_2"/>
    <property type="match status" value="1"/>
</dbReference>
<dbReference type="PRINTS" id="PR00132">
    <property type="entry name" value="GLHYDRLASE2"/>
</dbReference>
<feature type="domain" description="Beta galactosidase small chain/" evidence="11">
    <location>
        <begin position="804"/>
        <end position="1064"/>
    </location>
</feature>
<dbReference type="SUPFAM" id="SSF51445">
    <property type="entry name" value="(Trans)glycosidases"/>
    <property type="match status" value="1"/>
</dbReference>
<dbReference type="GO" id="GO:0009341">
    <property type="term" value="C:beta-galactosidase complex"/>
    <property type="evidence" value="ECO:0007669"/>
    <property type="project" value="InterPro"/>
</dbReference>
<gene>
    <name evidence="12" type="ORF">IAC54_01380</name>
</gene>
<dbReference type="InterPro" id="IPR023230">
    <property type="entry name" value="Glyco_hydro_2_CS"/>
</dbReference>
<dbReference type="Pfam" id="PF02837">
    <property type="entry name" value="Glyco_hydro_2_N"/>
    <property type="match status" value="1"/>
</dbReference>
<comment type="similarity">
    <text evidence="3 10">Belongs to the glycosyl hydrolase 2 family.</text>
</comment>
<organism evidence="12 13">
    <name type="scientific">Candidatus Caccoplasma merdipullorum</name>
    <dbReference type="NCBI Taxonomy" id="2840718"/>
    <lineage>
        <taxon>Bacteria</taxon>
        <taxon>Pseudomonadati</taxon>
        <taxon>Bacteroidota</taxon>
        <taxon>Bacteroidia</taxon>
        <taxon>Bacteroidales</taxon>
        <taxon>Bacteroidaceae</taxon>
        <taxon>Bacteroidaceae incertae sedis</taxon>
        <taxon>Candidatus Caccoplasma</taxon>
    </lineage>
</organism>
<dbReference type="Gene3D" id="2.60.40.10">
    <property type="entry name" value="Immunoglobulins"/>
    <property type="match status" value="2"/>
</dbReference>
<dbReference type="GO" id="GO:0030246">
    <property type="term" value="F:carbohydrate binding"/>
    <property type="evidence" value="ECO:0007669"/>
    <property type="project" value="InterPro"/>
</dbReference>
<evidence type="ECO:0000256" key="2">
    <source>
        <dbReference type="ARBA" id="ARBA00001913"/>
    </source>
</evidence>
<keyword evidence="6 10" id="KW-0378">Hydrolase</keyword>
<dbReference type="GO" id="GO:0004565">
    <property type="term" value="F:beta-galactosidase activity"/>
    <property type="evidence" value="ECO:0007669"/>
    <property type="project" value="UniProtKB-EC"/>
</dbReference>
<dbReference type="InterPro" id="IPR017853">
    <property type="entry name" value="GH"/>
</dbReference>
<protein>
    <recommendedName>
        <fullName evidence="5 10">Beta-galactosidase</fullName>
        <ecNumber evidence="5 10">3.2.1.23</ecNumber>
    </recommendedName>
    <alternativeName>
        <fullName evidence="9 10">Lactase</fullName>
    </alternativeName>
</protein>
<keyword evidence="7" id="KW-0106">Calcium</keyword>
<accession>A0A9D9E3J9</accession>